<dbReference type="Gene3D" id="3.40.50.150">
    <property type="entry name" value="Vaccinia Virus protein VP39"/>
    <property type="match status" value="1"/>
</dbReference>
<sequence length="608" mass="70994">MKKSISRIKNKFPNACVETIERAFVYSYGKQNKLTFQHTFEIKKFLGKKDYSEISEFITDNIPLRGLDELVVAFECLVTENDKKSNGVVYTPPEIRRYISKETIKTEHIPHVIDPACGCGAFLISATQLLHEKYDTSYKEIYENFLWGCDIDSHSIDKCRILLELLAFQKEGKACKYKYNLIVGNALEILSQEKYLGKYDVVIGNPPYVRSKNIDEKIKKSIEKWDVVSGNVDLYIPFYQLGIELLNTGGTLGYISPNTYLQSVNGRALRNYVRDSKCNLRIMNFKETQKFADATHYTCITFIFGDRRNSKIEYAVCEDDLDNCQYTVYDISHYPDNMEWRFGNQEIDQMVYQIEHQPDKLDNYNIRNGLATLCNELFFFDVVKETIQYYIRNYDGKEYKIEKGICISIAKPNIMRSEMDLIKKGEKAIYPYIDGKIIHEAIFEKKYPYAYSFLEKHKEKLLCRDKGKIHDYPAWYAYGRTQGMNNQGTKILIPYMADRGVAIISQDHDLLFYCGYAVFSKDVDFLKILKIFIESNVFWFYIKMTSKPYSKGYMALAKNYIKNFGIPVLSNKETKHLIQSKGIAREKLIAKLYNLDYKLVRQYIEKAL</sequence>
<evidence type="ECO:0000256" key="2">
    <source>
        <dbReference type="ARBA" id="ARBA00022603"/>
    </source>
</evidence>
<evidence type="ECO:0000313" key="8">
    <source>
        <dbReference type="Proteomes" id="UP000196534"/>
    </source>
</evidence>
<accession>A0A1Y5NNM3</accession>
<dbReference type="PANTHER" id="PTHR33841">
    <property type="entry name" value="DNA METHYLTRANSFERASE YEEA-RELATED"/>
    <property type="match status" value="1"/>
</dbReference>
<feature type="domain" description="Type II methyltransferase M.TaqI-like" evidence="6">
    <location>
        <begin position="146"/>
        <end position="291"/>
    </location>
</feature>
<dbReference type="InterPro" id="IPR029063">
    <property type="entry name" value="SAM-dependent_MTases_sf"/>
</dbReference>
<dbReference type="GO" id="GO:0006304">
    <property type="term" value="P:DNA modification"/>
    <property type="evidence" value="ECO:0007669"/>
    <property type="project" value="InterPro"/>
</dbReference>
<dbReference type="CDD" id="cd02440">
    <property type="entry name" value="AdoMet_MTases"/>
    <property type="match status" value="1"/>
</dbReference>
<evidence type="ECO:0000256" key="3">
    <source>
        <dbReference type="ARBA" id="ARBA00022679"/>
    </source>
</evidence>
<dbReference type="PROSITE" id="PS00092">
    <property type="entry name" value="N6_MTASE"/>
    <property type="match status" value="1"/>
</dbReference>
<comment type="caution">
    <text evidence="7">The sequence shown here is derived from an EMBL/GenBank/DDBJ whole genome shotgun (WGS) entry which is preliminary data.</text>
</comment>
<reference evidence="7 8" key="1">
    <citation type="submission" date="2017-04" db="EMBL/GenBank/DDBJ databases">
        <title>Complete genome of Campylobacter concisus ATCC 33237T and draft genomes for an additional eight well characterized C. concisus strains.</title>
        <authorList>
            <person name="Cornelius A.J."/>
            <person name="Miller W.G."/>
            <person name="Lastovica A.J."/>
            <person name="On S.L."/>
            <person name="French N.P."/>
            <person name="Vandenberg O."/>
            <person name="Biggs P.J."/>
        </authorList>
    </citation>
    <scope>NUCLEOTIDE SEQUENCE [LARGE SCALE GENOMIC DNA]</scope>
    <source>
        <strain evidence="7 8">Lasto205.94</strain>
    </source>
</reference>
<dbReference type="REBASE" id="207993">
    <property type="entry name" value="M.Cco20594ORF1140P"/>
</dbReference>
<evidence type="ECO:0000256" key="1">
    <source>
        <dbReference type="ARBA" id="ARBA00011900"/>
    </source>
</evidence>
<dbReference type="RefSeq" id="WP_087585569.1">
    <property type="nucleotide sequence ID" value="NZ_CABMKP010000004.1"/>
</dbReference>
<dbReference type="PRINTS" id="PR00507">
    <property type="entry name" value="N12N6MTFRASE"/>
</dbReference>
<dbReference type="SUPFAM" id="SSF53335">
    <property type="entry name" value="S-adenosyl-L-methionine-dependent methyltransferases"/>
    <property type="match status" value="1"/>
</dbReference>
<dbReference type="EC" id="2.1.1.72" evidence="1"/>
<keyword evidence="4" id="KW-0949">S-adenosyl-L-methionine</keyword>
<gene>
    <name evidence="7" type="ORF">B9N61_01140</name>
</gene>
<evidence type="ECO:0000256" key="4">
    <source>
        <dbReference type="ARBA" id="ARBA00022691"/>
    </source>
</evidence>
<name>A0A1Y5NNM3_9BACT</name>
<dbReference type="GO" id="GO:0009007">
    <property type="term" value="F:site-specific DNA-methyltransferase (adenine-specific) activity"/>
    <property type="evidence" value="ECO:0007669"/>
    <property type="project" value="UniProtKB-EC"/>
</dbReference>
<keyword evidence="2" id="KW-0489">Methyltransferase</keyword>
<dbReference type="PANTHER" id="PTHR33841:SF1">
    <property type="entry name" value="DNA METHYLTRANSFERASE A"/>
    <property type="match status" value="1"/>
</dbReference>
<dbReference type="InterPro" id="IPR011639">
    <property type="entry name" value="MethylTrfase_TaqI-like_dom"/>
</dbReference>
<dbReference type="InterPro" id="IPR050953">
    <property type="entry name" value="N4_N6_ade-DNA_methylase"/>
</dbReference>
<dbReference type="Pfam" id="PF07669">
    <property type="entry name" value="Eco57I"/>
    <property type="match status" value="1"/>
</dbReference>
<dbReference type="EMBL" id="NDYR01000004">
    <property type="protein sequence ID" value="OUT19695.1"/>
    <property type="molecule type" value="Genomic_DNA"/>
</dbReference>
<dbReference type="GO" id="GO:0032259">
    <property type="term" value="P:methylation"/>
    <property type="evidence" value="ECO:0007669"/>
    <property type="project" value="UniProtKB-KW"/>
</dbReference>
<dbReference type="InterPro" id="IPR002052">
    <property type="entry name" value="DNA_methylase_N6_adenine_CS"/>
</dbReference>
<keyword evidence="3" id="KW-0808">Transferase</keyword>
<comment type="catalytic activity">
    <reaction evidence="5">
        <text>a 2'-deoxyadenosine in DNA + S-adenosyl-L-methionine = an N(6)-methyl-2'-deoxyadenosine in DNA + S-adenosyl-L-homocysteine + H(+)</text>
        <dbReference type="Rhea" id="RHEA:15197"/>
        <dbReference type="Rhea" id="RHEA-COMP:12418"/>
        <dbReference type="Rhea" id="RHEA-COMP:12419"/>
        <dbReference type="ChEBI" id="CHEBI:15378"/>
        <dbReference type="ChEBI" id="CHEBI:57856"/>
        <dbReference type="ChEBI" id="CHEBI:59789"/>
        <dbReference type="ChEBI" id="CHEBI:90615"/>
        <dbReference type="ChEBI" id="CHEBI:90616"/>
        <dbReference type="EC" id="2.1.1.72"/>
    </reaction>
</comment>
<evidence type="ECO:0000256" key="5">
    <source>
        <dbReference type="ARBA" id="ARBA00047942"/>
    </source>
</evidence>
<dbReference type="Proteomes" id="UP000196534">
    <property type="component" value="Unassembled WGS sequence"/>
</dbReference>
<protein>
    <recommendedName>
        <fullName evidence="1">site-specific DNA-methyltransferase (adenine-specific)</fullName>
        <ecNumber evidence="1">2.1.1.72</ecNumber>
    </recommendedName>
</protein>
<evidence type="ECO:0000313" key="7">
    <source>
        <dbReference type="EMBL" id="OUT19695.1"/>
    </source>
</evidence>
<dbReference type="GO" id="GO:0003676">
    <property type="term" value="F:nucleic acid binding"/>
    <property type="evidence" value="ECO:0007669"/>
    <property type="project" value="InterPro"/>
</dbReference>
<evidence type="ECO:0000259" key="6">
    <source>
        <dbReference type="Pfam" id="PF07669"/>
    </source>
</evidence>
<organism evidence="7 8">
    <name type="scientific">Campylobacter concisus</name>
    <dbReference type="NCBI Taxonomy" id="199"/>
    <lineage>
        <taxon>Bacteria</taxon>
        <taxon>Pseudomonadati</taxon>
        <taxon>Campylobacterota</taxon>
        <taxon>Epsilonproteobacteria</taxon>
        <taxon>Campylobacterales</taxon>
        <taxon>Campylobacteraceae</taxon>
        <taxon>Campylobacter</taxon>
    </lineage>
</organism>
<dbReference type="AlphaFoldDB" id="A0A1Y5NNM3"/>
<proteinExistence type="predicted"/>